<protein>
    <submittedName>
        <fullName evidence="1">Uncharacterized protein</fullName>
    </submittedName>
</protein>
<name>A0ACB0DY22_RANTA</name>
<gene>
    <name evidence="1" type="ORF">MRATA1EN3_LOCUS4448</name>
</gene>
<dbReference type="Proteomes" id="UP001162501">
    <property type="component" value="Chromosome 12"/>
</dbReference>
<sequence length="228" mass="23378">MSERYLTPDSVCRVSRLYDRTNVGAPRARTLRGPGFGSAPLNLRSALEPGRSLEALREGRLRLGSAGISAVGAPLAAISQRFPGAAPSPPRAALSPPVASSARRQVRVPPAWLLTPSSPAPGLRPRRGPSGGPVLRGRRPNTSREGRAGGGRGAGAEGGREAGRASTCGRTGSLRDVPRTGSERAGLTRSGGRRAGVRGGDRGMGAPGAALPCAPRPGPMHGSWGRLQ</sequence>
<proteinExistence type="predicted"/>
<accession>A0ACB0DY22</accession>
<evidence type="ECO:0000313" key="2">
    <source>
        <dbReference type="Proteomes" id="UP001162501"/>
    </source>
</evidence>
<reference evidence="1" key="1">
    <citation type="submission" date="2023-05" db="EMBL/GenBank/DDBJ databases">
        <authorList>
            <consortium name="ELIXIR-Norway"/>
        </authorList>
    </citation>
    <scope>NUCLEOTIDE SEQUENCE</scope>
</reference>
<organism evidence="1 2">
    <name type="scientific">Rangifer tarandus platyrhynchus</name>
    <name type="common">Svalbard reindeer</name>
    <dbReference type="NCBI Taxonomy" id="3082113"/>
    <lineage>
        <taxon>Eukaryota</taxon>
        <taxon>Metazoa</taxon>
        <taxon>Chordata</taxon>
        <taxon>Craniata</taxon>
        <taxon>Vertebrata</taxon>
        <taxon>Euteleostomi</taxon>
        <taxon>Mammalia</taxon>
        <taxon>Eutheria</taxon>
        <taxon>Laurasiatheria</taxon>
        <taxon>Artiodactyla</taxon>
        <taxon>Ruminantia</taxon>
        <taxon>Pecora</taxon>
        <taxon>Cervidae</taxon>
        <taxon>Odocoileinae</taxon>
        <taxon>Rangifer</taxon>
    </lineage>
</organism>
<evidence type="ECO:0000313" key="1">
    <source>
        <dbReference type="EMBL" id="CAI9693235.1"/>
    </source>
</evidence>
<dbReference type="EMBL" id="OX596096">
    <property type="protein sequence ID" value="CAI9693235.1"/>
    <property type="molecule type" value="Genomic_DNA"/>
</dbReference>